<feature type="chain" id="PRO_5030969118" description="Alginate export domain-containing protein" evidence="1">
    <location>
        <begin position="18"/>
        <end position="583"/>
    </location>
</feature>
<protein>
    <recommendedName>
        <fullName evidence="3">Alginate export domain-containing protein</fullName>
    </recommendedName>
</protein>
<reference evidence="2" key="1">
    <citation type="journal article" date="2020" name="mSystems">
        <title>Genome- and Community-Level Interaction Insights into Carbon Utilization and Element Cycling Functions of Hydrothermarchaeota in Hydrothermal Sediment.</title>
        <authorList>
            <person name="Zhou Z."/>
            <person name="Liu Y."/>
            <person name="Xu W."/>
            <person name="Pan J."/>
            <person name="Luo Z.H."/>
            <person name="Li M."/>
        </authorList>
    </citation>
    <scope>NUCLEOTIDE SEQUENCE [LARGE SCALE GENOMIC DNA]</scope>
    <source>
        <strain evidence="2">HyVt-456</strain>
    </source>
</reference>
<accession>A0A7V1LLI3</accession>
<proteinExistence type="predicted"/>
<evidence type="ECO:0008006" key="3">
    <source>
        <dbReference type="Google" id="ProtNLM"/>
    </source>
</evidence>
<name>A0A7V1LLI3_CALAY</name>
<dbReference type="Proteomes" id="UP000886005">
    <property type="component" value="Unassembled WGS sequence"/>
</dbReference>
<gene>
    <name evidence="2" type="ORF">ENJ10_05955</name>
</gene>
<dbReference type="EMBL" id="DRLD01000164">
    <property type="protein sequence ID" value="HED10211.1"/>
    <property type="molecule type" value="Genomic_DNA"/>
</dbReference>
<evidence type="ECO:0000313" key="2">
    <source>
        <dbReference type="EMBL" id="HED10211.1"/>
    </source>
</evidence>
<evidence type="ECO:0000256" key="1">
    <source>
        <dbReference type="SAM" id="SignalP"/>
    </source>
</evidence>
<keyword evidence="1" id="KW-0732">Signal</keyword>
<organism evidence="2">
    <name type="scientific">Caldithrix abyssi</name>
    <dbReference type="NCBI Taxonomy" id="187145"/>
    <lineage>
        <taxon>Bacteria</taxon>
        <taxon>Pseudomonadati</taxon>
        <taxon>Calditrichota</taxon>
        <taxon>Calditrichia</taxon>
        <taxon>Calditrichales</taxon>
        <taxon>Calditrichaceae</taxon>
        <taxon>Caldithrix</taxon>
    </lineage>
</organism>
<dbReference type="AlphaFoldDB" id="A0A7V1LLI3"/>
<feature type="signal peptide" evidence="1">
    <location>
        <begin position="1"/>
        <end position="17"/>
    </location>
</feature>
<comment type="caution">
    <text evidence="2">The sequence shown here is derived from an EMBL/GenBank/DDBJ whole genome shotgun (WGS) entry which is preliminary data.</text>
</comment>
<sequence>MLNKYLLLLLVSSALWAQKSIDFSGRVSVNTLNTVYDESSPIKPDSVADETYGKTTLIPGLSQFVNLALFARTSTLDISLLGDIRNNSWNRLDFSNQNTIDRLSLAVRYGEHELVLGDFYQTGSDFFIQSREIRGGRLNLNFGRLWSSRSFLKATLLGGISERKLAVGARSIGLYKQFESSGIYRRTLGAASMRIGETGRFDIGLHFLMARDDSSSISAQENEDGQSSLNDAIFNRNAGLDFNAFFWKKRLKFFGEGFYSLKDTLGQGSNRDLTYKSGLDFRYSLYKLVAFYYRIGQEYYTAGYPFLLNDRQGFKVDNAYSIPRFGILGLDVEQYRNNLNKKTETPTTRTRLADLTLTTDIKRWPEITVVYGYRDDLSDSVFDIENNETKTNKISRKYELRLSQSVGFNRFSASGIYLDLDDYSKVAGSAPLGTRQLIGSVNFYTRPANNFFVSGGLVYSELSLTDGKKNKNYFLYESHRWDIIPMRLIFEGNVSAIKNDASGGGTEDMLSNYWQLSGQLSLEYFFVPSFSIKFIGGTNRRNMAYTTAEALQVLTDPDIDPTYFNGNESYNALIYGVEFNWMF</sequence>